<protein>
    <submittedName>
        <fullName evidence="2">Uncharacterized protein</fullName>
    </submittedName>
</protein>
<accession>A0AAU7CMR2</accession>
<name>A0AAU7CMR2_9BACT</name>
<evidence type="ECO:0000256" key="1">
    <source>
        <dbReference type="SAM" id="MobiDB-lite"/>
    </source>
</evidence>
<feature type="region of interest" description="Disordered" evidence="1">
    <location>
        <begin position="166"/>
        <end position="317"/>
    </location>
</feature>
<dbReference type="EMBL" id="CP155447">
    <property type="protein sequence ID" value="XBH06197.1"/>
    <property type="molecule type" value="Genomic_DNA"/>
</dbReference>
<organism evidence="2">
    <name type="scientific">Singulisphaera sp. Ch08</name>
    <dbReference type="NCBI Taxonomy" id="3120278"/>
    <lineage>
        <taxon>Bacteria</taxon>
        <taxon>Pseudomonadati</taxon>
        <taxon>Planctomycetota</taxon>
        <taxon>Planctomycetia</taxon>
        <taxon>Isosphaerales</taxon>
        <taxon>Isosphaeraceae</taxon>
        <taxon>Singulisphaera</taxon>
    </lineage>
</organism>
<feature type="compositionally biased region" description="Basic and acidic residues" evidence="1">
    <location>
        <begin position="306"/>
        <end position="317"/>
    </location>
</feature>
<sequence>MGATVPRHALIFRVHRLALAGMTGAWLMAGILGTAPARAGEPGGAQASPEPARADASVPVVAAPRSRQAYLFFPGDRRAPQRPTAAAVARATPAPTLSAGPPTRSYLFFTPGKKSAAQKPASVARQVPPAPASGANSKPAVVGVEGATEGLPLAPAQPRLIFFSPKRGLANSGRPQGPKQVAQSDRRKPTLLATNEPVPVRLPGPLTRSPQPYLIFQPKQARDRRSPTPKAKATSSTTTTTTTPPNPDVTTVVPKPKPTSRPVTMPTVARSAAPNTSRGKLEPTVNFADLPPLPRLNQPLPGSSIEKAENHQRLRLK</sequence>
<dbReference type="AlphaFoldDB" id="A0AAU7CMR2"/>
<gene>
    <name evidence="2" type="ORF">V5E97_09220</name>
</gene>
<reference evidence="2" key="1">
    <citation type="submission" date="2024-05" db="EMBL/GenBank/DDBJ databases">
        <title>Planctomycetes of the genus Singulisphaera possess chitinolytic capabilities.</title>
        <authorList>
            <person name="Ivanova A."/>
        </authorList>
    </citation>
    <scope>NUCLEOTIDE SEQUENCE</scope>
    <source>
        <strain evidence="2">Ch08T</strain>
    </source>
</reference>
<feature type="compositionally biased region" description="Low complexity" evidence="1">
    <location>
        <begin position="228"/>
        <end position="264"/>
    </location>
</feature>
<dbReference type="RefSeq" id="WP_406699047.1">
    <property type="nucleotide sequence ID" value="NZ_CP155447.1"/>
</dbReference>
<evidence type="ECO:0000313" key="2">
    <source>
        <dbReference type="EMBL" id="XBH06197.1"/>
    </source>
</evidence>
<proteinExistence type="predicted"/>